<feature type="transmembrane region" description="Helical" evidence="1">
    <location>
        <begin position="66"/>
        <end position="88"/>
    </location>
</feature>
<dbReference type="RefSeq" id="WP_311340337.1">
    <property type="nucleotide sequence ID" value="NZ_JAVRHS010000003.1"/>
</dbReference>
<keyword evidence="3" id="KW-1185">Reference proteome</keyword>
<feature type="transmembrane region" description="Helical" evidence="1">
    <location>
        <begin position="109"/>
        <end position="129"/>
    </location>
</feature>
<keyword evidence="1" id="KW-1133">Transmembrane helix</keyword>
<dbReference type="Pfam" id="PF10011">
    <property type="entry name" value="DUF2254"/>
    <property type="match status" value="1"/>
</dbReference>
<feature type="transmembrane region" description="Helical" evidence="1">
    <location>
        <begin position="149"/>
        <end position="173"/>
    </location>
</feature>
<evidence type="ECO:0000313" key="3">
    <source>
        <dbReference type="Proteomes" id="UP001259803"/>
    </source>
</evidence>
<sequence length="444" mass="47353">MRARLLSAFAQINASYWFYPALFAIIAFVMALVTIHLDRAFAAELISSRDYLVPARPDGASTMLQVIAATTIGVAATVFSITIAAVAYASGTYGPRLLTNFMENRGNQLALATFIGTFVYAIMVLRTVRAEDEAPATTAGAVATALPGFVPQLSLVVATGLMLVSIAVLVYFLNHIPASIRINTVLEQIGQRLLRQIADRFPKSGSGAEQIADARQGAPVAAEVAGYVEIIDYEGLQDIACREDVVIILATEAGDFLHPPMPLVHVCGPPLDTQSADDVRNCFALSGLRTPTQDLRFLLDELVEIALRALSPGINDPFTAMTALHWIGAATAQLGGRVLRQEGGGLARDEAVPRVIPLMMDFAGYVAAGFGASRSAVATSRKAALTMYDALENAARALNSRDRVEVLLSEGHALMAQTKDSLTGPDLVEVRARYLGFCQALTNG</sequence>
<organism evidence="2 3">
    <name type="scientific">Croceicoccus esteveae</name>
    <dbReference type="NCBI Taxonomy" id="3075597"/>
    <lineage>
        <taxon>Bacteria</taxon>
        <taxon>Pseudomonadati</taxon>
        <taxon>Pseudomonadota</taxon>
        <taxon>Alphaproteobacteria</taxon>
        <taxon>Sphingomonadales</taxon>
        <taxon>Erythrobacteraceae</taxon>
        <taxon>Croceicoccus</taxon>
    </lineage>
</organism>
<gene>
    <name evidence="2" type="ORF">RM533_06185</name>
</gene>
<keyword evidence="1" id="KW-0472">Membrane</keyword>
<name>A0ABU2ZGQ2_9SPHN</name>
<proteinExistence type="predicted"/>
<accession>A0ABU2ZGQ2</accession>
<dbReference type="EMBL" id="JAVRHS010000003">
    <property type="protein sequence ID" value="MDT0575770.1"/>
    <property type="molecule type" value="Genomic_DNA"/>
</dbReference>
<dbReference type="Proteomes" id="UP001259803">
    <property type="component" value="Unassembled WGS sequence"/>
</dbReference>
<dbReference type="InterPro" id="IPR018723">
    <property type="entry name" value="DUF2254_membrane"/>
</dbReference>
<keyword evidence="1" id="KW-0812">Transmembrane</keyword>
<feature type="transmembrane region" description="Helical" evidence="1">
    <location>
        <begin position="16"/>
        <end position="37"/>
    </location>
</feature>
<evidence type="ECO:0000313" key="2">
    <source>
        <dbReference type="EMBL" id="MDT0575770.1"/>
    </source>
</evidence>
<evidence type="ECO:0000256" key="1">
    <source>
        <dbReference type="SAM" id="Phobius"/>
    </source>
</evidence>
<reference evidence="2 3" key="1">
    <citation type="submission" date="2023-09" db="EMBL/GenBank/DDBJ databases">
        <authorList>
            <person name="Rey-Velasco X."/>
        </authorList>
    </citation>
    <scope>NUCLEOTIDE SEQUENCE [LARGE SCALE GENOMIC DNA]</scope>
    <source>
        <strain evidence="2 3">F390</strain>
    </source>
</reference>
<comment type="caution">
    <text evidence="2">The sequence shown here is derived from an EMBL/GenBank/DDBJ whole genome shotgun (WGS) entry which is preliminary data.</text>
</comment>
<protein>
    <submittedName>
        <fullName evidence="2">DUF2254 domain-containing protein</fullName>
    </submittedName>
</protein>